<accession>A0A7C9N6C9</accession>
<evidence type="ECO:0000313" key="2">
    <source>
        <dbReference type="EMBL" id="MYL84155.1"/>
    </source>
</evidence>
<keyword evidence="3" id="KW-1185">Reference proteome</keyword>
<sequence>MRKPLLPQANPLPFHDTIHLTVYATGRADPATGAWERVPLERIPIGSHLDRPGLLVVQMESTSMEPIIRRKAYVGIDSQDCALRDDEIYAFDIAKEGLTLRRVRREPGNGVLSLQAENPLHPAQRFASDAAGLTPIGKVVWVIQEI</sequence>
<dbReference type="Gene3D" id="2.10.109.10">
    <property type="entry name" value="Umud Fragment, subunit A"/>
    <property type="match status" value="1"/>
</dbReference>
<evidence type="ECO:0000313" key="3">
    <source>
        <dbReference type="Proteomes" id="UP000482487"/>
    </source>
</evidence>
<evidence type="ECO:0000259" key="1">
    <source>
        <dbReference type="Pfam" id="PF00717"/>
    </source>
</evidence>
<name>A0A7C9N6C9_9BACT</name>
<proteinExistence type="predicted"/>
<dbReference type="SUPFAM" id="SSF51306">
    <property type="entry name" value="LexA/Signal peptidase"/>
    <property type="match status" value="1"/>
</dbReference>
<dbReference type="InterPro" id="IPR036286">
    <property type="entry name" value="LexA/Signal_pep-like_sf"/>
</dbReference>
<dbReference type="Proteomes" id="UP000482487">
    <property type="component" value="Unassembled WGS sequence"/>
</dbReference>
<dbReference type="OrthoDB" id="5456800at2"/>
<protein>
    <submittedName>
        <fullName evidence="2">Helix-turn-helix transcriptional regulator</fullName>
    </submittedName>
</protein>
<gene>
    <name evidence="2" type="ORF">GTA51_13565</name>
</gene>
<dbReference type="EMBL" id="WVUD01000026">
    <property type="protein sequence ID" value="MYL84155.1"/>
    <property type="molecule type" value="Genomic_DNA"/>
</dbReference>
<dbReference type="AlphaFoldDB" id="A0A7C9N6C9"/>
<dbReference type="CDD" id="cd06462">
    <property type="entry name" value="Peptidase_S24_S26"/>
    <property type="match status" value="1"/>
</dbReference>
<reference evidence="2 3" key="1">
    <citation type="submission" date="2020-01" db="EMBL/GenBank/DDBJ databases">
        <title>Genome sequence of Desulfovibrio aerotolerans DSM 16695(T).</title>
        <authorList>
            <person name="Karnachuk O."/>
            <person name="Avakyan M."/>
            <person name="Mardanov A."/>
            <person name="Kadnikov V."/>
            <person name="Ravin N."/>
        </authorList>
    </citation>
    <scope>NUCLEOTIDE SEQUENCE [LARGE SCALE GENOMIC DNA]</scope>
    <source>
        <strain evidence="2 3">DSM 16695</strain>
    </source>
</reference>
<dbReference type="Pfam" id="PF00717">
    <property type="entry name" value="Peptidase_S24"/>
    <property type="match status" value="1"/>
</dbReference>
<dbReference type="RefSeq" id="WP_160961904.1">
    <property type="nucleotide sequence ID" value="NZ_WVUD01000026.1"/>
</dbReference>
<organism evidence="2 3">
    <name type="scientific">Solidesulfovibrio aerotolerans</name>
    <dbReference type="NCBI Taxonomy" id="295255"/>
    <lineage>
        <taxon>Bacteria</taxon>
        <taxon>Pseudomonadati</taxon>
        <taxon>Thermodesulfobacteriota</taxon>
        <taxon>Desulfovibrionia</taxon>
        <taxon>Desulfovibrionales</taxon>
        <taxon>Desulfovibrionaceae</taxon>
        <taxon>Solidesulfovibrio</taxon>
    </lineage>
</organism>
<comment type="caution">
    <text evidence="2">The sequence shown here is derived from an EMBL/GenBank/DDBJ whole genome shotgun (WGS) entry which is preliminary data.</text>
</comment>
<feature type="domain" description="Peptidase S24/S26A/S26B/S26C" evidence="1">
    <location>
        <begin position="42"/>
        <end position="140"/>
    </location>
</feature>
<dbReference type="InterPro" id="IPR015927">
    <property type="entry name" value="Peptidase_S24_S26A/B/C"/>
</dbReference>